<dbReference type="Proteomes" id="UP000184148">
    <property type="component" value="Unassembled WGS sequence"/>
</dbReference>
<feature type="domain" description="Pyruvate/ketoisovalerate oxidoreductase catalytic" evidence="2">
    <location>
        <begin position="11"/>
        <end position="175"/>
    </location>
</feature>
<dbReference type="EMBL" id="FQUY01000005">
    <property type="protein sequence ID" value="SHE72503.1"/>
    <property type="molecule type" value="Genomic_DNA"/>
</dbReference>
<evidence type="ECO:0000259" key="2">
    <source>
        <dbReference type="Pfam" id="PF01558"/>
    </source>
</evidence>
<name>A0A1M4VUK5_9FIRM</name>
<evidence type="ECO:0000256" key="1">
    <source>
        <dbReference type="ARBA" id="ARBA00023002"/>
    </source>
</evidence>
<dbReference type="GO" id="GO:0016903">
    <property type="term" value="F:oxidoreductase activity, acting on the aldehyde or oxo group of donors"/>
    <property type="evidence" value="ECO:0007669"/>
    <property type="project" value="InterPro"/>
</dbReference>
<dbReference type="InterPro" id="IPR002869">
    <property type="entry name" value="Pyrv_flavodox_OxRed_cen"/>
</dbReference>
<dbReference type="PANTHER" id="PTHR42730">
    <property type="entry name" value="2-OXOGLUTARATE SYNTHASE SUBUNIT KORC"/>
    <property type="match status" value="1"/>
</dbReference>
<dbReference type="InterPro" id="IPR052554">
    <property type="entry name" value="2-oxoglutarate_synth_KorC"/>
</dbReference>
<proteinExistence type="predicted"/>
<sequence>MTEKMIISGFGGQGVMFMGKILAYAGMLTNKEVSWIPSYGPEMRGGTANCSVIVSDEEINCPVVNKPSLVVAMNGPSLEKFLPALIPGGLLVVNSSIVKNDVTRDDVRVLKIPAQELAAEKVGKANLANVVVLGAMLAKTDVLTLDDVVAALKEVVASKRPEMLAINRQALEVGMNYVKENQL</sequence>
<dbReference type="SUPFAM" id="SSF53323">
    <property type="entry name" value="Pyruvate-ferredoxin oxidoreductase, PFOR, domain III"/>
    <property type="match status" value="1"/>
</dbReference>
<dbReference type="STRING" id="1121429.SAMN02745133_00999"/>
<keyword evidence="4" id="KW-1185">Reference proteome</keyword>
<dbReference type="Gene3D" id="3.40.920.10">
    <property type="entry name" value="Pyruvate-ferredoxin oxidoreductase, PFOR, domain III"/>
    <property type="match status" value="1"/>
</dbReference>
<dbReference type="RefSeq" id="WP_073236926.1">
    <property type="nucleotide sequence ID" value="NZ_FQUY01000005.1"/>
</dbReference>
<accession>A0A1M4VUK5</accession>
<dbReference type="PANTHER" id="PTHR42730:SF1">
    <property type="entry name" value="2-OXOGLUTARATE SYNTHASE SUBUNIT KORC"/>
    <property type="match status" value="1"/>
</dbReference>
<dbReference type="InterPro" id="IPR019752">
    <property type="entry name" value="Pyrv/ketoisovalerate_OxRed_cat"/>
</dbReference>
<organism evidence="3 4">
    <name type="scientific">Desulforamulus putei DSM 12395</name>
    <dbReference type="NCBI Taxonomy" id="1121429"/>
    <lineage>
        <taxon>Bacteria</taxon>
        <taxon>Bacillati</taxon>
        <taxon>Bacillota</taxon>
        <taxon>Clostridia</taxon>
        <taxon>Eubacteriales</taxon>
        <taxon>Peptococcaceae</taxon>
        <taxon>Desulforamulus</taxon>
    </lineage>
</organism>
<protein>
    <submittedName>
        <fullName evidence="3">2-oxoglutarate ferredoxin oxidoreductase subunit gamma</fullName>
    </submittedName>
</protein>
<evidence type="ECO:0000313" key="4">
    <source>
        <dbReference type="Proteomes" id="UP000184148"/>
    </source>
</evidence>
<gene>
    <name evidence="3" type="ORF">SAMN02745133_00999</name>
</gene>
<evidence type="ECO:0000313" key="3">
    <source>
        <dbReference type="EMBL" id="SHE72503.1"/>
    </source>
</evidence>
<dbReference type="AlphaFoldDB" id="A0A1M4VUK5"/>
<keyword evidence="1" id="KW-0560">Oxidoreductase</keyword>
<dbReference type="OrthoDB" id="9789125at2"/>
<dbReference type="Pfam" id="PF01558">
    <property type="entry name" value="POR"/>
    <property type="match status" value="1"/>
</dbReference>
<reference evidence="4" key="1">
    <citation type="submission" date="2016-11" db="EMBL/GenBank/DDBJ databases">
        <authorList>
            <person name="Varghese N."/>
            <person name="Submissions S."/>
        </authorList>
    </citation>
    <scope>NUCLEOTIDE SEQUENCE [LARGE SCALE GENOMIC DNA]</scope>
    <source>
        <strain evidence="4">DSM 12395</strain>
    </source>
</reference>